<dbReference type="AlphaFoldDB" id="A0A2W7II91"/>
<evidence type="ECO:0000256" key="2">
    <source>
        <dbReference type="ARBA" id="ARBA00016013"/>
    </source>
</evidence>
<name>A0A2W7II91_9PROT</name>
<feature type="domain" description="FlgD Tudor-like" evidence="7">
    <location>
        <begin position="83"/>
        <end position="215"/>
    </location>
</feature>
<dbReference type="InterPro" id="IPR005648">
    <property type="entry name" value="FlgD"/>
</dbReference>
<dbReference type="InterPro" id="IPR025965">
    <property type="entry name" value="FlgD/Vpr_Ig-like"/>
</dbReference>
<dbReference type="GO" id="GO:0044781">
    <property type="term" value="P:bacterial-type flagellum organization"/>
    <property type="evidence" value="ECO:0007669"/>
    <property type="project" value="UniProtKB-UniRule"/>
</dbReference>
<dbReference type="Pfam" id="PF13860">
    <property type="entry name" value="FlgD_ig"/>
    <property type="match status" value="1"/>
</dbReference>
<reference evidence="8 9" key="1">
    <citation type="submission" date="2018-06" db="EMBL/GenBank/DDBJ databases">
        <title>Genomic Encyclopedia of Archaeal and Bacterial Type Strains, Phase II (KMG-II): from individual species to whole genera.</title>
        <authorList>
            <person name="Goeker M."/>
        </authorList>
    </citation>
    <scope>NUCLEOTIDE SEQUENCE [LARGE SCALE GENOMIC DNA]</scope>
    <source>
        <strain evidence="8 9">DSM 24525</strain>
    </source>
</reference>
<dbReference type="EMBL" id="QKYU01000013">
    <property type="protein sequence ID" value="PZW44865.1"/>
    <property type="molecule type" value="Genomic_DNA"/>
</dbReference>
<comment type="similarity">
    <text evidence="1 5">Belongs to the FlgD family.</text>
</comment>
<dbReference type="Pfam" id="PF13861">
    <property type="entry name" value="FLgD_tudor"/>
    <property type="match status" value="1"/>
</dbReference>
<evidence type="ECO:0000313" key="8">
    <source>
        <dbReference type="EMBL" id="PZW44865.1"/>
    </source>
</evidence>
<proteinExistence type="inferred from homology"/>
<evidence type="ECO:0000259" key="7">
    <source>
        <dbReference type="Pfam" id="PF13861"/>
    </source>
</evidence>
<comment type="caution">
    <text evidence="8">The sequence shown here is derived from an EMBL/GenBank/DDBJ whole genome shotgun (WGS) entry which is preliminary data.</text>
</comment>
<dbReference type="OrthoDB" id="9785233at2"/>
<sequence length="220" mass="22834">MVTTTTGVSIPVTATTPTANQSLFGDFSTFLTLLTTQLQNQDPSSPLDTNEMTQQLVQFASVEQQISMNQTLGSLVSLQQAAQLTAAAPLMGQTVEVTGDQLALQNGSATVRLPAAGSATTARVQVQDATSGRTLYETQLTLGTRGQDWVWNGQNADGTQLADGAYKLTVSGLGANGEAVALTATTLATATGAERDGTDLLLNLGAVKVGFDQVRAVLTR</sequence>
<keyword evidence="9" id="KW-1185">Reference proteome</keyword>
<keyword evidence="3 5" id="KW-1005">Bacterial flagellum biogenesis</keyword>
<dbReference type="Pfam" id="PF03963">
    <property type="entry name" value="FlgD"/>
    <property type="match status" value="1"/>
</dbReference>
<evidence type="ECO:0000256" key="4">
    <source>
        <dbReference type="ARBA" id="ARBA00024746"/>
    </source>
</evidence>
<gene>
    <name evidence="8" type="ORF">C8P66_11332</name>
</gene>
<dbReference type="Gene3D" id="2.30.30.910">
    <property type="match status" value="1"/>
</dbReference>
<evidence type="ECO:0000259" key="6">
    <source>
        <dbReference type="Pfam" id="PF13860"/>
    </source>
</evidence>
<feature type="domain" description="FlgD/Vpr Ig-like" evidence="6">
    <location>
        <begin position="100"/>
        <end position="172"/>
    </location>
</feature>
<organism evidence="8 9">
    <name type="scientific">Humitalea rosea</name>
    <dbReference type="NCBI Taxonomy" id="990373"/>
    <lineage>
        <taxon>Bacteria</taxon>
        <taxon>Pseudomonadati</taxon>
        <taxon>Pseudomonadota</taxon>
        <taxon>Alphaproteobacteria</taxon>
        <taxon>Acetobacterales</taxon>
        <taxon>Roseomonadaceae</taxon>
        <taxon>Humitalea</taxon>
    </lineage>
</organism>
<evidence type="ECO:0000313" key="9">
    <source>
        <dbReference type="Proteomes" id="UP000249688"/>
    </source>
</evidence>
<evidence type="ECO:0000256" key="3">
    <source>
        <dbReference type="ARBA" id="ARBA00022795"/>
    </source>
</evidence>
<accession>A0A2W7II91</accession>
<keyword evidence="8" id="KW-0969">Cilium</keyword>
<protein>
    <recommendedName>
        <fullName evidence="2 5">Basal-body rod modification protein FlgD</fullName>
    </recommendedName>
</protein>
<dbReference type="Gene3D" id="2.60.40.4070">
    <property type="match status" value="1"/>
</dbReference>
<keyword evidence="8" id="KW-0282">Flagellum</keyword>
<dbReference type="RefSeq" id="WP_111398585.1">
    <property type="nucleotide sequence ID" value="NZ_QKYU01000013.1"/>
</dbReference>
<keyword evidence="8" id="KW-0966">Cell projection</keyword>
<evidence type="ECO:0000256" key="1">
    <source>
        <dbReference type="ARBA" id="ARBA00010577"/>
    </source>
</evidence>
<dbReference type="InterPro" id="IPR025963">
    <property type="entry name" value="FLgD_Tudor"/>
</dbReference>
<dbReference type="Proteomes" id="UP000249688">
    <property type="component" value="Unassembled WGS sequence"/>
</dbReference>
<evidence type="ECO:0000256" key="5">
    <source>
        <dbReference type="RuleBase" id="RU362076"/>
    </source>
</evidence>
<comment type="function">
    <text evidence="4 5">Required for flagellar hook formation. May act as a scaffolding protein.</text>
</comment>